<dbReference type="InterPro" id="IPR006146">
    <property type="entry name" value="5'-Nucleotdase_CS"/>
</dbReference>
<keyword evidence="4" id="KW-0378">Hydrolase</keyword>
<comment type="subcellular location">
    <subcellularLocation>
        <location evidence="1">Secreted</location>
    </subcellularLocation>
</comment>
<dbReference type="Gene3D" id="3.60.21.10">
    <property type="match status" value="1"/>
</dbReference>
<dbReference type="InterPro" id="IPR029052">
    <property type="entry name" value="Metallo-depent_PP-like"/>
</dbReference>
<gene>
    <name evidence="7" type="ORF">A361_25445</name>
</gene>
<protein>
    <submittedName>
        <fullName evidence="7">Bifunctional metallophosphatase/5'-nucleotidase</fullName>
    </submittedName>
</protein>
<dbReference type="EMBL" id="CP015506">
    <property type="protein sequence ID" value="AND42355.1"/>
    <property type="molecule type" value="Genomic_DNA"/>
</dbReference>
<dbReference type="PROSITE" id="PS00785">
    <property type="entry name" value="5_NUCLEOTIDASE_1"/>
    <property type="match status" value="1"/>
</dbReference>
<dbReference type="Pfam" id="PF00149">
    <property type="entry name" value="Metallophos"/>
    <property type="match status" value="1"/>
</dbReference>
<dbReference type="GO" id="GO:0009166">
    <property type="term" value="P:nucleotide catabolic process"/>
    <property type="evidence" value="ECO:0007669"/>
    <property type="project" value="InterPro"/>
</dbReference>
<feature type="domain" description="Calcineurin-like phosphoesterase" evidence="5">
    <location>
        <begin position="68"/>
        <end position="286"/>
    </location>
</feature>
<evidence type="ECO:0000256" key="3">
    <source>
        <dbReference type="ARBA" id="ARBA00022729"/>
    </source>
</evidence>
<dbReference type="PANTHER" id="PTHR11575">
    <property type="entry name" value="5'-NUCLEOTIDASE-RELATED"/>
    <property type="match status" value="1"/>
</dbReference>
<dbReference type="Gene3D" id="3.90.780.10">
    <property type="entry name" value="5'-Nucleotidase, C-terminal domain"/>
    <property type="match status" value="1"/>
</dbReference>
<dbReference type="FunFam" id="3.90.780.10:FF:000004">
    <property type="entry name" value="UDP-sugar hydrolase, putative"/>
    <property type="match status" value="1"/>
</dbReference>
<name>A0A161IYZ7_9BACI</name>
<keyword evidence="2" id="KW-0964">Secreted</keyword>
<comment type="similarity">
    <text evidence="4">Belongs to the 5'-nucleotidase family.</text>
</comment>
<dbReference type="GO" id="GO:0016788">
    <property type="term" value="F:hydrolase activity, acting on ester bonds"/>
    <property type="evidence" value="ECO:0007669"/>
    <property type="project" value="InterPro"/>
</dbReference>
<evidence type="ECO:0000313" key="7">
    <source>
        <dbReference type="EMBL" id="AND42355.1"/>
    </source>
</evidence>
<dbReference type="STRING" id="1196031.A361_25445"/>
<evidence type="ECO:0000259" key="6">
    <source>
        <dbReference type="Pfam" id="PF02872"/>
    </source>
</evidence>
<accession>A0A161IYZ7</accession>
<dbReference type="GO" id="GO:0005576">
    <property type="term" value="C:extracellular region"/>
    <property type="evidence" value="ECO:0007669"/>
    <property type="project" value="UniProtKB-SubCell"/>
</dbReference>
<evidence type="ECO:0000313" key="8">
    <source>
        <dbReference type="Proteomes" id="UP000077856"/>
    </source>
</evidence>
<dbReference type="Proteomes" id="UP000077856">
    <property type="component" value="Chromosome"/>
</dbReference>
<dbReference type="InterPro" id="IPR006179">
    <property type="entry name" value="5_nucleotidase/apyrase"/>
</dbReference>
<dbReference type="KEGG" id="bon:A361_25445"/>
<keyword evidence="4" id="KW-0547">Nucleotide-binding</keyword>
<evidence type="ECO:0000256" key="2">
    <source>
        <dbReference type="ARBA" id="ARBA00022525"/>
    </source>
</evidence>
<dbReference type="Pfam" id="PF02872">
    <property type="entry name" value="5_nucleotid_C"/>
    <property type="match status" value="1"/>
</dbReference>
<dbReference type="SUPFAM" id="SSF55816">
    <property type="entry name" value="5'-nucleotidase (syn. UDP-sugar hydrolase), C-terminal domain"/>
    <property type="match status" value="1"/>
</dbReference>
<dbReference type="InterPro" id="IPR004843">
    <property type="entry name" value="Calcineurin-like_PHP"/>
</dbReference>
<dbReference type="GO" id="GO:0046872">
    <property type="term" value="F:metal ion binding"/>
    <property type="evidence" value="ECO:0007669"/>
    <property type="project" value="InterPro"/>
</dbReference>
<keyword evidence="3" id="KW-0732">Signal</keyword>
<proteinExistence type="inferred from homology"/>
<dbReference type="InterPro" id="IPR008334">
    <property type="entry name" value="5'-Nucleotdase_C"/>
</dbReference>
<dbReference type="PANTHER" id="PTHR11575:SF24">
    <property type="entry name" value="5'-NUCLEOTIDASE"/>
    <property type="match status" value="1"/>
</dbReference>
<dbReference type="GO" id="GO:0000166">
    <property type="term" value="F:nucleotide binding"/>
    <property type="evidence" value="ECO:0007669"/>
    <property type="project" value="UniProtKB-KW"/>
</dbReference>
<organism evidence="7 8">
    <name type="scientific">Cytobacillus oceanisediminis 2691</name>
    <dbReference type="NCBI Taxonomy" id="1196031"/>
    <lineage>
        <taxon>Bacteria</taxon>
        <taxon>Bacillati</taxon>
        <taxon>Bacillota</taxon>
        <taxon>Bacilli</taxon>
        <taxon>Bacillales</taxon>
        <taxon>Bacillaceae</taxon>
        <taxon>Cytobacillus</taxon>
    </lineage>
</organism>
<sequence length="686" mass="73373">MKPEFNTPAFNLSLYKTNQLLKGAVFMKLPIKVLSALTLSSALTISTAVPAGLVSANESSAADFTLSLMHTNDSHANMDSAAKKVTAVKEVREANPDALLVDAGDVFSGTLYFNKFLGQADLEFMNLMGYDIMTFGNHEFDLGSSAEGHKALADFVKGAQFPFVSSNVDFSKDANLQGLFSDVISSEPANGKIYNGIIKEVNGEKVGFFGLTTAETASISSPGDVTFKDYIEEAEKAVKAFEGMGINKIVAVTHIGYDDNPNVDNDLTLAAQVDGIDVIVGGHSHTQLNEPVVVAADETGAAKDPTVIVQAGQYNNYLGTLDVQFDEAGTVVGQAGELVKISDKADNPEAAVLLEKYSSQIQELKNTEIGAETVTALENPRTSGDSTGPSVRKNETALGNLITDGMLAKAKQYNSNVTMALQNGGGIRAGIDAGPITVGEVITVLPFGNTLATMELTGAELKEAFEISMGQYPAENGGFLHVSGAKVEFDSTKPAGERIVSIAYKNDQGTYTEIQDKQTYTIATNAFTAKGGDGYTVFAKAYQEGRVTDLGLSDWENFAEHLSSLGTITPAVEGRIVDVDSLPPVTELDFEKKYNLTDDKKKKLVVNKVSFINVEESAEIKNGIWLKNSAVLQGKGLKNVSVRVTPKKEPIIVDFSGAEVKEVIVEKSDLVELRGAENVKKISYRK</sequence>
<evidence type="ECO:0000256" key="1">
    <source>
        <dbReference type="ARBA" id="ARBA00004613"/>
    </source>
</evidence>
<feature type="domain" description="5'-Nucleotidase C-terminal" evidence="6">
    <location>
        <begin position="387"/>
        <end position="539"/>
    </location>
</feature>
<dbReference type="PRINTS" id="PR01607">
    <property type="entry name" value="APYRASEFAMLY"/>
</dbReference>
<evidence type="ECO:0000256" key="4">
    <source>
        <dbReference type="RuleBase" id="RU362119"/>
    </source>
</evidence>
<dbReference type="eggNOG" id="COG0737">
    <property type="taxonomic scope" value="Bacteria"/>
</dbReference>
<dbReference type="InterPro" id="IPR036907">
    <property type="entry name" value="5'-Nucleotdase_C_sf"/>
</dbReference>
<evidence type="ECO:0000259" key="5">
    <source>
        <dbReference type="Pfam" id="PF00149"/>
    </source>
</evidence>
<dbReference type="AlphaFoldDB" id="A0A161IYZ7"/>
<reference evidence="7 8" key="1">
    <citation type="submission" date="2016-04" db="EMBL/GenBank/DDBJ databases">
        <title>Complete genome sequence of Bacillus oceanisediminis strain 2691.</title>
        <authorList>
            <person name="Jeong H."/>
            <person name="Kim H.J."/>
            <person name="Lee D.-W."/>
        </authorList>
    </citation>
    <scope>NUCLEOTIDE SEQUENCE [LARGE SCALE GENOMIC DNA]</scope>
    <source>
        <strain evidence="7 8">2691</strain>
    </source>
</reference>
<dbReference type="SUPFAM" id="SSF56300">
    <property type="entry name" value="Metallo-dependent phosphatases"/>
    <property type="match status" value="1"/>
</dbReference>